<proteinExistence type="predicted"/>
<feature type="transmembrane region" description="Helical" evidence="1">
    <location>
        <begin position="155"/>
        <end position="175"/>
    </location>
</feature>
<dbReference type="PATRIC" id="fig|1276920.7.peg.3995"/>
<name>M7NDU9_9MICC</name>
<evidence type="ECO:0000313" key="2">
    <source>
        <dbReference type="EMBL" id="EMQ96678.1"/>
    </source>
</evidence>
<keyword evidence="1" id="KW-0472">Membrane</keyword>
<feature type="transmembrane region" description="Helical" evidence="1">
    <location>
        <begin position="182"/>
        <end position="204"/>
    </location>
</feature>
<feature type="transmembrane region" description="Helical" evidence="1">
    <location>
        <begin position="83"/>
        <end position="104"/>
    </location>
</feature>
<keyword evidence="1" id="KW-1133">Transmembrane helix</keyword>
<accession>M7NDU9</accession>
<dbReference type="Proteomes" id="UP000012015">
    <property type="component" value="Unassembled WGS sequence"/>
</dbReference>
<evidence type="ECO:0000256" key="1">
    <source>
        <dbReference type="SAM" id="Phobius"/>
    </source>
</evidence>
<comment type="caution">
    <text evidence="2">The sequence shown here is derived from an EMBL/GenBank/DDBJ whole genome shotgun (WGS) entry which is preliminary data.</text>
</comment>
<keyword evidence="1" id="KW-0812">Transmembrane</keyword>
<reference evidence="2 3" key="1">
    <citation type="journal article" date="2013" name="Genome Announc.">
        <title>Draft Genome Sequence of Arthrobacter gangotriensis Strain Lz1yT, Isolated from a Penguin Rookery Soil Sample Collected in Antarctica, near the Indian Station Dakshin Gangotri.</title>
        <authorList>
            <person name="Shivaji S."/>
            <person name="Ara S."/>
            <person name="Bandi S."/>
            <person name="Singh A."/>
            <person name="Kumar Pinnaka A."/>
        </authorList>
    </citation>
    <scope>NUCLEOTIDE SEQUENCE [LARGE SCALE GENOMIC DNA]</scope>
    <source>
        <strain evidence="2 3">Lz1y</strain>
    </source>
</reference>
<evidence type="ECO:0000313" key="3">
    <source>
        <dbReference type="Proteomes" id="UP000012015"/>
    </source>
</evidence>
<dbReference type="RefSeq" id="WP_007273152.1">
    <property type="nucleotide sequence ID" value="NZ_AOCK01000015.1"/>
</dbReference>
<sequence length="250" mass="26083">MSAIGDATGRKEIVRLHRASIAGLLAASVLFLVSAVLQHLASLQRWVVLAGTQIPGDVWIEDHRFDYSFPVAPWEPIGTAAQLFGAATLIQALGVLAMVVGVLVRPGAAAGRNVNLGLAGVLFAVLVAAAFGIKGAHALISGVDGVPSGLQENVWLVRTLLLLELAGLIALAALWRPRFPAAMAACMFLLRSTVVGEILANYMIAPLFAGYGSHDTTPWFETVVAASTAIAAICMIFTVGSSMRRGAASN</sequence>
<feature type="transmembrane region" description="Helical" evidence="1">
    <location>
        <begin position="21"/>
        <end position="41"/>
    </location>
</feature>
<protein>
    <submittedName>
        <fullName evidence="2">Uncharacterized protein</fullName>
    </submittedName>
</protein>
<organism evidence="2 3">
    <name type="scientific">Paeniglutamicibacter gangotriensis Lz1y</name>
    <dbReference type="NCBI Taxonomy" id="1276920"/>
    <lineage>
        <taxon>Bacteria</taxon>
        <taxon>Bacillati</taxon>
        <taxon>Actinomycetota</taxon>
        <taxon>Actinomycetes</taxon>
        <taxon>Micrococcales</taxon>
        <taxon>Micrococcaceae</taxon>
        <taxon>Paeniglutamicibacter</taxon>
    </lineage>
</organism>
<feature type="transmembrane region" description="Helical" evidence="1">
    <location>
        <begin position="224"/>
        <end position="243"/>
    </location>
</feature>
<dbReference type="eggNOG" id="ENOG502ZJPG">
    <property type="taxonomic scope" value="Bacteria"/>
</dbReference>
<gene>
    <name evidence="2" type="ORF">ADIAG_04004</name>
</gene>
<feature type="transmembrane region" description="Helical" evidence="1">
    <location>
        <begin position="116"/>
        <end position="135"/>
    </location>
</feature>
<dbReference type="AlphaFoldDB" id="M7NDU9"/>
<dbReference type="EMBL" id="AOCK01000015">
    <property type="protein sequence ID" value="EMQ96678.1"/>
    <property type="molecule type" value="Genomic_DNA"/>
</dbReference>
<keyword evidence="3" id="KW-1185">Reference proteome</keyword>